<evidence type="ECO:0000313" key="2">
    <source>
        <dbReference type="EMBL" id="MFC7254236.1"/>
    </source>
</evidence>
<feature type="transmembrane region" description="Helical" evidence="1">
    <location>
        <begin position="115"/>
        <end position="136"/>
    </location>
</feature>
<evidence type="ECO:0000313" key="3">
    <source>
        <dbReference type="EMBL" id="MFC7256975.1"/>
    </source>
</evidence>
<organism evidence="3 4">
    <name type="scientific">Haloplanus litoreus</name>
    <dbReference type="NCBI Taxonomy" id="767515"/>
    <lineage>
        <taxon>Archaea</taxon>
        <taxon>Methanobacteriati</taxon>
        <taxon>Methanobacteriota</taxon>
        <taxon>Stenosarchaea group</taxon>
        <taxon>Halobacteria</taxon>
        <taxon>Halobacteriales</taxon>
        <taxon>Haloferacaceae</taxon>
        <taxon>Haloplanus</taxon>
    </lineage>
</organism>
<comment type="caution">
    <text evidence="3">The sequence shown here is derived from an EMBL/GenBank/DDBJ whole genome shotgun (WGS) entry which is preliminary data.</text>
</comment>
<accession>A0ABD6A207</accession>
<evidence type="ECO:0000313" key="4">
    <source>
        <dbReference type="Proteomes" id="UP001596434"/>
    </source>
</evidence>
<feature type="transmembrane region" description="Helical" evidence="1">
    <location>
        <begin position="52"/>
        <end position="68"/>
    </location>
</feature>
<proteinExistence type="predicted"/>
<keyword evidence="1" id="KW-0812">Transmembrane</keyword>
<protein>
    <recommendedName>
        <fullName evidence="5">DUF3995 domain-containing protein</fullName>
    </recommendedName>
</protein>
<dbReference type="RefSeq" id="WP_379702440.1">
    <property type="nucleotide sequence ID" value="NZ_JBHTAT010000001.1"/>
</dbReference>
<dbReference type="EMBL" id="JBHTAT010000001">
    <property type="protein sequence ID" value="MFC7254236.1"/>
    <property type="molecule type" value="Genomic_DNA"/>
</dbReference>
<gene>
    <name evidence="2" type="ORF">ACFQKE_02750</name>
    <name evidence="3" type="ORF">ACFQKE_17025</name>
</gene>
<sequence>MRSHRLLPVAAAVAGAAAVAVGVHQGLVHVASGYEGTIVTGWGRALNHEERLLVWVGALGVAGAVGSLRWRPLAVLPAATGGVVLLYALRASLHYALDPGLYVEVSGYGDAPVRLVLGAEPFLLVAGGALLVAAGVRGWRVEPAGAAEDERSAVQSSVSSERV</sequence>
<keyword evidence="1" id="KW-1133">Transmembrane helix</keyword>
<reference evidence="4" key="2">
    <citation type="journal article" date="2019" name="Int. J. Syst. Evol. Microbiol.">
        <title>The Global Catalogue of Microorganisms (GCM) 10K type strain sequencing project: providing services to taxonomists for standard genome sequencing and annotation.</title>
        <authorList>
            <consortium name="The Broad Institute Genomics Platform"/>
            <consortium name="The Broad Institute Genome Sequencing Center for Infectious Disease"/>
            <person name="Wu L."/>
            <person name="Ma J."/>
        </authorList>
    </citation>
    <scope>NUCLEOTIDE SEQUENCE [LARGE SCALE GENOMIC DNA]</scope>
    <source>
        <strain evidence="4">GX21</strain>
    </source>
</reference>
<keyword evidence="4" id="KW-1185">Reference proteome</keyword>
<reference evidence="3" key="1">
    <citation type="journal article" date="2014" name="Int. J. Syst. Evol. Microbiol.">
        <title>Complete genome sequence of Corynebacterium casei LMG S-19264T (=DSM 44701T), isolated from a smear-ripened cheese.</title>
        <authorList>
            <consortium name="US DOE Joint Genome Institute (JGI-PGF)"/>
            <person name="Walter F."/>
            <person name="Albersmeier A."/>
            <person name="Kalinowski J."/>
            <person name="Ruckert C."/>
        </authorList>
    </citation>
    <scope>NUCLEOTIDE SEQUENCE [LARGE SCALE GENOMIC DNA]</scope>
    <source>
        <strain evidence="3">CGMCC 4.163</strain>
    </source>
</reference>
<dbReference type="AlphaFoldDB" id="A0ABD6A207"/>
<keyword evidence="1" id="KW-0472">Membrane</keyword>
<reference evidence="3" key="3">
    <citation type="submission" date="2024-09" db="EMBL/GenBank/DDBJ databases">
        <authorList>
            <person name="Sun Q."/>
        </authorList>
    </citation>
    <scope>NUCLEOTIDE SEQUENCE</scope>
    <source>
        <strain evidence="3">CGMCC 4.163</strain>
    </source>
</reference>
<dbReference type="GeneID" id="96952535"/>
<dbReference type="EMBL" id="JBHTAT010000003">
    <property type="protein sequence ID" value="MFC7256975.1"/>
    <property type="molecule type" value="Genomic_DNA"/>
</dbReference>
<feature type="transmembrane region" description="Helical" evidence="1">
    <location>
        <begin position="75"/>
        <end position="95"/>
    </location>
</feature>
<dbReference type="Proteomes" id="UP001596434">
    <property type="component" value="Unassembled WGS sequence"/>
</dbReference>
<name>A0ABD6A207_9EURY</name>
<evidence type="ECO:0008006" key="5">
    <source>
        <dbReference type="Google" id="ProtNLM"/>
    </source>
</evidence>
<evidence type="ECO:0000256" key="1">
    <source>
        <dbReference type="SAM" id="Phobius"/>
    </source>
</evidence>